<organism evidence="3">
    <name type="scientific">hydrothermal vent metagenome</name>
    <dbReference type="NCBI Taxonomy" id="652676"/>
    <lineage>
        <taxon>unclassified sequences</taxon>
        <taxon>metagenomes</taxon>
        <taxon>ecological metagenomes</taxon>
    </lineage>
</organism>
<gene>
    <name evidence="3" type="ORF">MNBD_GAMMA18-2119</name>
</gene>
<dbReference type="InterPro" id="IPR041651">
    <property type="entry name" value="DUF5610"/>
</dbReference>
<reference evidence="3" key="1">
    <citation type="submission" date="2018-06" db="EMBL/GenBank/DDBJ databases">
        <authorList>
            <person name="Zhirakovskaya E."/>
        </authorList>
    </citation>
    <scope>NUCLEOTIDE SEQUENCE</scope>
</reference>
<accession>A0A3B0ZLJ0</accession>
<dbReference type="Gene3D" id="1.10.132.90">
    <property type="match status" value="1"/>
</dbReference>
<sequence length="189" mass="20268">MAISSIHNPAAQADIQQTKHDKAGSSKEPFSQAAIAKQTKTSMNIAILQASEAQLGVKDQPLSLLYKSAIENLNEMLAPELGENAIQNAYESGIDFSPEATAERIVSFATGFLPNYQENNPELAGNEALDGFMDLMGGAIQKGFDEARGILESLQVLEGNVASGIDQTYQLIQQGLADFRGLMSSTDEE</sequence>
<dbReference type="Pfam" id="PF18433">
    <property type="entry name" value="DUF5610"/>
    <property type="match status" value="1"/>
</dbReference>
<proteinExistence type="predicted"/>
<dbReference type="AlphaFoldDB" id="A0A3B0ZLJ0"/>
<dbReference type="EMBL" id="UOFP01000212">
    <property type="protein sequence ID" value="VAW88252.1"/>
    <property type="molecule type" value="Genomic_DNA"/>
</dbReference>
<protein>
    <recommendedName>
        <fullName evidence="2">DUF5610 domain-containing protein</fullName>
    </recommendedName>
</protein>
<evidence type="ECO:0000313" key="3">
    <source>
        <dbReference type="EMBL" id="VAW88252.1"/>
    </source>
</evidence>
<feature type="domain" description="DUF5610" evidence="2">
    <location>
        <begin position="60"/>
        <end position="179"/>
    </location>
</feature>
<evidence type="ECO:0000256" key="1">
    <source>
        <dbReference type="SAM" id="MobiDB-lite"/>
    </source>
</evidence>
<feature type="region of interest" description="Disordered" evidence="1">
    <location>
        <begin position="1"/>
        <end position="31"/>
    </location>
</feature>
<evidence type="ECO:0000259" key="2">
    <source>
        <dbReference type="Pfam" id="PF18433"/>
    </source>
</evidence>
<name>A0A3B0ZLJ0_9ZZZZ</name>